<evidence type="ECO:0000313" key="2">
    <source>
        <dbReference type="EMBL" id="PWJ52910.1"/>
    </source>
</evidence>
<proteinExistence type="predicted"/>
<comment type="caution">
    <text evidence="2">The sequence shown here is derived from an EMBL/GenBank/DDBJ whole genome shotgun (WGS) entry which is preliminary data.</text>
</comment>
<dbReference type="Proteomes" id="UP000245469">
    <property type="component" value="Unassembled WGS sequence"/>
</dbReference>
<reference evidence="2 3" key="1">
    <citation type="submission" date="2018-03" db="EMBL/GenBank/DDBJ databases">
        <title>Genomic Encyclopedia of Archaeal and Bacterial Type Strains, Phase II (KMG-II): from individual species to whole genera.</title>
        <authorList>
            <person name="Goeker M."/>
        </authorList>
    </citation>
    <scope>NUCLEOTIDE SEQUENCE [LARGE SCALE GENOMIC DNA]</scope>
    <source>
        <strain evidence="2 3">DSM 44889</strain>
    </source>
</reference>
<dbReference type="EMBL" id="QGDQ01000016">
    <property type="protein sequence ID" value="PWJ52910.1"/>
    <property type="molecule type" value="Genomic_DNA"/>
</dbReference>
<feature type="transmembrane region" description="Helical" evidence="1">
    <location>
        <begin position="40"/>
        <end position="61"/>
    </location>
</feature>
<evidence type="ECO:0000256" key="1">
    <source>
        <dbReference type="SAM" id="Phobius"/>
    </source>
</evidence>
<keyword evidence="1" id="KW-0472">Membrane</keyword>
<keyword evidence="1" id="KW-1133">Transmembrane helix</keyword>
<protein>
    <submittedName>
        <fullName evidence="2">Uncharacterized protein</fullName>
    </submittedName>
</protein>
<dbReference type="RefSeq" id="WP_109774967.1">
    <property type="nucleotide sequence ID" value="NZ_QGDQ01000016.1"/>
</dbReference>
<keyword evidence="3" id="KW-1185">Reference proteome</keyword>
<name>A0A316A7F5_9ACTN</name>
<feature type="transmembrane region" description="Helical" evidence="1">
    <location>
        <begin position="12"/>
        <end position="34"/>
    </location>
</feature>
<accession>A0A316A7F5</accession>
<gene>
    <name evidence="2" type="ORF">BXY45_11646</name>
</gene>
<sequence length="124" mass="13266">MIVWICSWSSRMYPWLSAATGAGLSLAIVAPVGWIMGGSVLSSAVAYAVPVVIGGGVGQLLRKLQLRRQRQEVERAEGLTDEQWRAGELVLRRGAGPASAAEHEAALHLAAAHRRELGSVLVER</sequence>
<organism evidence="2 3">
    <name type="scientific">Quadrisphaera granulorum</name>
    <dbReference type="NCBI Taxonomy" id="317664"/>
    <lineage>
        <taxon>Bacteria</taxon>
        <taxon>Bacillati</taxon>
        <taxon>Actinomycetota</taxon>
        <taxon>Actinomycetes</taxon>
        <taxon>Kineosporiales</taxon>
        <taxon>Kineosporiaceae</taxon>
        <taxon>Quadrisphaera</taxon>
    </lineage>
</organism>
<keyword evidence="1" id="KW-0812">Transmembrane</keyword>
<evidence type="ECO:0000313" key="3">
    <source>
        <dbReference type="Proteomes" id="UP000245469"/>
    </source>
</evidence>
<dbReference type="AlphaFoldDB" id="A0A316A7F5"/>